<feature type="coiled-coil region" evidence="1">
    <location>
        <begin position="15"/>
        <end position="42"/>
    </location>
</feature>
<name>A0A0F9REE3_9ZZZZ</name>
<dbReference type="AlphaFoldDB" id="A0A0F9REE3"/>
<protein>
    <submittedName>
        <fullName evidence="2">Uncharacterized protein</fullName>
    </submittedName>
</protein>
<organism evidence="2">
    <name type="scientific">marine sediment metagenome</name>
    <dbReference type="NCBI Taxonomy" id="412755"/>
    <lineage>
        <taxon>unclassified sequences</taxon>
        <taxon>metagenomes</taxon>
        <taxon>ecological metagenomes</taxon>
    </lineage>
</organism>
<gene>
    <name evidence="2" type="ORF">LCGC14_0587580</name>
</gene>
<keyword evidence="1" id="KW-0175">Coiled coil</keyword>
<dbReference type="EMBL" id="LAZR01000908">
    <property type="protein sequence ID" value="KKN54865.1"/>
    <property type="molecule type" value="Genomic_DNA"/>
</dbReference>
<sequence>MSEATEPEITTGAWILGQQAKLRAAEADANQLRGERDEATECYGKALKDLEKVLDQRDELLRWGNAAMVRFEAMLLTKEDFIDAAAERHRELEADANRLSKALEGITDPDPCTVFDHHGYCQTHGWLSETLCGHAAARIALRQHKEPDAGD</sequence>
<reference evidence="2" key="1">
    <citation type="journal article" date="2015" name="Nature">
        <title>Complex archaea that bridge the gap between prokaryotes and eukaryotes.</title>
        <authorList>
            <person name="Spang A."/>
            <person name="Saw J.H."/>
            <person name="Jorgensen S.L."/>
            <person name="Zaremba-Niedzwiedzka K."/>
            <person name="Martijn J."/>
            <person name="Lind A.E."/>
            <person name="van Eijk R."/>
            <person name="Schleper C."/>
            <person name="Guy L."/>
            <person name="Ettema T.J."/>
        </authorList>
    </citation>
    <scope>NUCLEOTIDE SEQUENCE</scope>
</reference>
<accession>A0A0F9REE3</accession>
<evidence type="ECO:0000256" key="1">
    <source>
        <dbReference type="SAM" id="Coils"/>
    </source>
</evidence>
<evidence type="ECO:0000313" key="2">
    <source>
        <dbReference type="EMBL" id="KKN54865.1"/>
    </source>
</evidence>
<proteinExistence type="predicted"/>
<comment type="caution">
    <text evidence="2">The sequence shown here is derived from an EMBL/GenBank/DDBJ whole genome shotgun (WGS) entry which is preliminary data.</text>
</comment>